<sequence length="334" mass="36456">MSTDQILLHRFVIEQLAAAGVDPRRLAREAGLPEWALTGDSGHLPSPTFSRLWEVAAHALGDPDVALRVGGNFQLSSLGLYDYLFSSAPTLGAGLATSDPYVTAVTTNHRFHLLADNEREVTLYLDMLDGEGPGRDLTQLWGLIASLTRARRAVRGPIVPIKVGLRQRAPSRQAVYQEAFGTGAVEFGAAYDGITFRATDMELPLATADPALAAVLRPLADALPPPPPLRAVWPRRVAAALERAMDEGDVSLERVARALALSPRTLQRRLAEAGTTWRRELDRARDARLRRAVAVGPMNRSRQAELLGYSDAASMRRAARRWSAARREHSPLTP</sequence>
<accession>A0ABV8DNU0</accession>
<dbReference type="EMBL" id="JBHSAX010000004">
    <property type="protein sequence ID" value="MFC3961326.1"/>
    <property type="molecule type" value="Genomic_DNA"/>
</dbReference>
<dbReference type="PANTHER" id="PTHR47894">
    <property type="entry name" value="HTH-TYPE TRANSCRIPTIONAL REGULATOR GADX"/>
    <property type="match status" value="1"/>
</dbReference>
<keyword evidence="1" id="KW-0238">DNA-binding</keyword>
<gene>
    <name evidence="3" type="ORF">ACFO0B_04915</name>
</gene>
<evidence type="ECO:0000313" key="3">
    <source>
        <dbReference type="EMBL" id="MFC3961326.1"/>
    </source>
</evidence>
<reference evidence="4" key="1">
    <citation type="journal article" date="2019" name="Int. J. Syst. Evol. Microbiol.">
        <title>The Global Catalogue of Microorganisms (GCM) 10K type strain sequencing project: providing services to taxonomists for standard genome sequencing and annotation.</title>
        <authorList>
            <consortium name="The Broad Institute Genomics Platform"/>
            <consortium name="The Broad Institute Genome Sequencing Center for Infectious Disease"/>
            <person name="Wu L."/>
            <person name="Ma J."/>
        </authorList>
    </citation>
    <scope>NUCLEOTIDE SEQUENCE [LARGE SCALE GENOMIC DNA]</scope>
    <source>
        <strain evidence="4">CGMCC 4.7330</strain>
    </source>
</reference>
<dbReference type="Gene3D" id="1.10.10.60">
    <property type="entry name" value="Homeodomain-like"/>
    <property type="match status" value="1"/>
</dbReference>
<dbReference type="InterPro" id="IPR032687">
    <property type="entry name" value="AraC-type_N"/>
</dbReference>
<dbReference type="Proteomes" id="UP001595696">
    <property type="component" value="Unassembled WGS sequence"/>
</dbReference>
<proteinExistence type="predicted"/>
<comment type="caution">
    <text evidence="3">The sequence shown here is derived from an EMBL/GenBank/DDBJ whole genome shotgun (WGS) entry which is preliminary data.</text>
</comment>
<evidence type="ECO:0000313" key="4">
    <source>
        <dbReference type="Proteomes" id="UP001595696"/>
    </source>
</evidence>
<keyword evidence="4" id="KW-1185">Reference proteome</keyword>
<dbReference type="RefSeq" id="WP_378611075.1">
    <property type="nucleotide sequence ID" value="NZ_JBHSAX010000004.1"/>
</dbReference>
<protein>
    <submittedName>
        <fullName evidence="3">AraC family transcriptional regulator</fullName>
    </submittedName>
</protein>
<evidence type="ECO:0000256" key="1">
    <source>
        <dbReference type="ARBA" id="ARBA00023125"/>
    </source>
</evidence>
<dbReference type="SMART" id="SM00342">
    <property type="entry name" value="HTH_ARAC"/>
    <property type="match status" value="1"/>
</dbReference>
<dbReference type="InterPro" id="IPR018060">
    <property type="entry name" value="HTH_AraC"/>
</dbReference>
<feature type="domain" description="HTH araC/xylS-type" evidence="2">
    <location>
        <begin position="235"/>
        <end position="321"/>
    </location>
</feature>
<evidence type="ECO:0000259" key="2">
    <source>
        <dbReference type="PROSITE" id="PS01124"/>
    </source>
</evidence>
<dbReference type="PROSITE" id="PS01124">
    <property type="entry name" value="HTH_ARAC_FAMILY_2"/>
    <property type="match status" value="1"/>
</dbReference>
<organism evidence="3 4">
    <name type="scientific">Nocardia jiangsuensis</name>
    <dbReference type="NCBI Taxonomy" id="1691563"/>
    <lineage>
        <taxon>Bacteria</taxon>
        <taxon>Bacillati</taxon>
        <taxon>Actinomycetota</taxon>
        <taxon>Actinomycetes</taxon>
        <taxon>Mycobacteriales</taxon>
        <taxon>Nocardiaceae</taxon>
        <taxon>Nocardia</taxon>
    </lineage>
</organism>
<name>A0ABV8DNU0_9NOCA</name>
<dbReference type="PANTHER" id="PTHR47894:SF1">
    <property type="entry name" value="HTH-TYPE TRANSCRIPTIONAL REGULATOR VQSM"/>
    <property type="match status" value="1"/>
</dbReference>
<dbReference type="Pfam" id="PF12625">
    <property type="entry name" value="Arabinose_bd"/>
    <property type="match status" value="1"/>
</dbReference>